<dbReference type="RefSeq" id="WP_130510909.1">
    <property type="nucleotide sequence ID" value="NZ_SHKY01000001.1"/>
</dbReference>
<protein>
    <recommendedName>
        <fullName evidence="5">LPXTG-motif cell wall-anchored protein</fullName>
    </recommendedName>
</protein>
<keyword evidence="1" id="KW-0812">Transmembrane</keyword>
<keyword evidence="1" id="KW-1133">Transmembrane helix</keyword>
<proteinExistence type="predicted"/>
<dbReference type="OrthoDB" id="3295854at2"/>
<sequence>MQHLSARRLMGVLAVAGVLLATVAGPAQAGGVHNGPISVAFPDIEVPVGGTAIDLLGPNVWHTSGPTQLTGAKVTYVLRGVPGVRISPAKDTRGDCVNPTPTRVSCSEPRTLTFEGETVEQYLPVEVKAAKTAKRGDTGTVTITFSADGVAPITGTSEVRVISGGGGRLPTTGPVAGLIGGLGLLLLGAGVVGVLAARRRRARFIA</sequence>
<accession>A0A4Q7ZMP2</accession>
<keyword evidence="2" id="KW-0732">Signal</keyword>
<reference evidence="3 4" key="1">
    <citation type="submission" date="2019-02" db="EMBL/GenBank/DDBJ databases">
        <title>Sequencing the genomes of 1000 actinobacteria strains.</title>
        <authorList>
            <person name="Klenk H.-P."/>
        </authorList>
    </citation>
    <scope>NUCLEOTIDE SEQUENCE [LARGE SCALE GENOMIC DNA]</scope>
    <source>
        <strain evidence="3 4">DSM 45162</strain>
    </source>
</reference>
<dbReference type="PROSITE" id="PS51318">
    <property type="entry name" value="TAT"/>
    <property type="match status" value="1"/>
</dbReference>
<dbReference type="EMBL" id="SHKY01000001">
    <property type="protein sequence ID" value="RZU52277.1"/>
    <property type="molecule type" value="Genomic_DNA"/>
</dbReference>
<feature type="chain" id="PRO_5020187970" description="LPXTG-motif cell wall-anchored protein" evidence="2">
    <location>
        <begin position="30"/>
        <end position="206"/>
    </location>
</feature>
<name>A0A4Q7ZMP2_9ACTN</name>
<keyword evidence="4" id="KW-1185">Reference proteome</keyword>
<evidence type="ECO:0000313" key="4">
    <source>
        <dbReference type="Proteomes" id="UP000292564"/>
    </source>
</evidence>
<keyword evidence="1" id="KW-0472">Membrane</keyword>
<dbReference type="AlphaFoldDB" id="A0A4Q7ZMP2"/>
<gene>
    <name evidence="3" type="ORF">EV385_4125</name>
</gene>
<feature type="transmembrane region" description="Helical" evidence="1">
    <location>
        <begin position="175"/>
        <end position="197"/>
    </location>
</feature>
<organism evidence="3 4">
    <name type="scientific">Krasilnikovia cinnamomea</name>
    <dbReference type="NCBI Taxonomy" id="349313"/>
    <lineage>
        <taxon>Bacteria</taxon>
        <taxon>Bacillati</taxon>
        <taxon>Actinomycetota</taxon>
        <taxon>Actinomycetes</taxon>
        <taxon>Micromonosporales</taxon>
        <taxon>Micromonosporaceae</taxon>
        <taxon>Krasilnikovia</taxon>
    </lineage>
</organism>
<dbReference type="Proteomes" id="UP000292564">
    <property type="component" value="Unassembled WGS sequence"/>
</dbReference>
<evidence type="ECO:0000313" key="3">
    <source>
        <dbReference type="EMBL" id="RZU52277.1"/>
    </source>
</evidence>
<evidence type="ECO:0008006" key="5">
    <source>
        <dbReference type="Google" id="ProtNLM"/>
    </source>
</evidence>
<dbReference type="InterPro" id="IPR006311">
    <property type="entry name" value="TAT_signal"/>
</dbReference>
<evidence type="ECO:0000256" key="1">
    <source>
        <dbReference type="SAM" id="Phobius"/>
    </source>
</evidence>
<comment type="caution">
    <text evidence="3">The sequence shown here is derived from an EMBL/GenBank/DDBJ whole genome shotgun (WGS) entry which is preliminary data.</text>
</comment>
<evidence type="ECO:0000256" key="2">
    <source>
        <dbReference type="SAM" id="SignalP"/>
    </source>
</evidence>
<feature type="signal peptide" evidence="2">
    <location>
        <begin position="1"/>
        <end position="29"/>
    </location>
</feature>